<feature type="region of interest" description="Disordered" evidence="1">
    <location>
        <begin position="1"/>
        <end position="85"/>
    </location>
</feature>
<evidence type="ECO:0000313" key="3">
    <source>
        <dbReference type="Proteomes" id="UP000812966"/>
    </source>
</evidence>
<gene>
    <name evidence="2" type="ORF">FFLO_02623</name>
</gene>
<evidence type="ECO:0000313" key="2">
    <source>
        <dbReference type="EMBL" id="KAG7561983.1"/>
    </source>
</evidence>
<evidence type="ECO:0000256" key="1">
    <source>
        <dbReference type="SAM" id="MobiDB-lite"/>
    </source>
</evidence>
<dbReference type="AlphaFoldDB" id="A0A8K0JMF4"/>
<dbReference type="Proteomes" id="UP000812966">
    <property type="component" value="Unassembled WGS sequence"/>
</dbReference>
<feature type="region of interest" description="Disordered" evidence="1">
    <location>
        <begin position="400"/>
        <end position="427"/>
    </location>
</feature>
<organism evidence="2 3">
    <name type="scientific">Filobasidium floriforme</name>
    <dbReference type="NCBI Taxonomy" id="5210"/>
    <lineage>
        <taxon>Eukaryota</taxon>
        <taxon>Fungi</taxon>
        <taxon>Dikarya</taxon>
        <taxon>Basidiomycota</taxon>
        <taxon>Agaricomycotina</taxon>
        <taxon>Tremellomycetes</taxon>
        <taxon>Filobasidiales</taxon>
        <taxon>Filobasidiaceae</taxon>
        <taxon>Filobasidium</taxon>
    </lineage>
</organism>
<sequence>MSDFPTSYHDPSFQDPRAPYYSLPEGTKGVQDSWMSRSEPDPSSNQDVDPDSPHTTVAGGTSGEVTSSGDSGNPYSSHDSIQSRDPTFATAINKTVSEPERNIGARRLYTCPDCKELMWYGKEGCANRGHQSYHSVALEVVAKDLVANSWPPGSQAEEYQIYNYVKGEKSVYADRKTDRRAHTNRIGARERMQRIRARQQGDDQGEKSMNSNKTYADESIHHNAERDPLDSTIASSGAGLSLEQVYWSLPETVTHSTSSRQASVPRRDYDSAWLQLEDQQMQKDVYNRCVTCGRNMWRPSDLTVHGIDGGTCVDATHLHYQQASLDFLPRRLAEGGYADTHVKPWHIFAYSQGENLTAHKEGDYKKAFAKWESRTRSEMEMRNWKNRLKGSWTIQLNRDAGQHIRSRPEDRDDADHLLATTGRVPPE</sequence>
<feature type="compositionally biased region" description="Basic and acidic residues" evidence="1">
    <location>
        <begin position="400"/>
        <end position="416"/>
    </location>
</feature>
<dbReference type="EMBL" id="JABELV010000042">
    <property type="protein sequence ID" value="KAG7561983.1"/>
    <property type="molecule type" value="Genomic_DNA"/>
</dbReference>
<proteinExistence type="predicted"/>
<accession>A0A8K0JMF4</accession>
<protein>
    <submittedName>
        <fullName evidence="2">Uncharacterized protein</fullName>
    </submittedName>
</protein>
<comment type="caution">
    <text evidence="2">The sequence shown here is derived from an EMBL/GenBank/DDBJ whole genome shotgun (WGS) entry which is preliminary data.</text>
</comment>
<feature type="compositionally biased region" description="Polar residues" evidence="1">
    <location>
        <begin position="33"/>
        <end position="85"/>
    </location>
</feature>
<reference evidence="2" key="1">
    <citation type="submission" date="2020-04" db="EMBL/GenBank/DDBJ databases">
        <title>Analysis of mating type loci in Filobasidium floriforme.</title>
        <authorList>
            <person name="Nowrousian M."/>
        </authorList>
    </citation>
    <scope>NUCLEOTIDE SEQUENCE</scope>
    <source>
        <strain evidence="2">CBS 6242</strain>
    </source>
</reference>
<name>A0A8K0JMF4_9TREE</name>
<keyword evidence="3" id="KW-1185">Reference proteome</keyword>